<dbReference type="EMBL" id="JFDO01000004">
    <property type="protein sequence ID" value="KEZ20618.1"/>
    <property type="molecule type" value="Genomic_DNA"/>
</dbReference>
<keyword evidence="2" id="KW-0812">Transmembrane</keyword>
<name>A0A084ERM6_MYCCA</name>
<dbReference type="Pfam" id="PF03382">
    <property type="entry name" value="DUF285"/>
    <property type="match status" value="1"/>
</dbReference>
<feature type="compositionally biased region" description="Basic and acidic residues" evidence="1">
    <location>
        <begin position="209"/>
        <end position="236"/>
    </location>
</feature>
<dbReference type="InterPro" id="IPR005046">
    <property type="entry name" value="DUF285"/>
</dbReference>
<keyword evidence="2" id="KW-0472">Membrane</keyword>
<dbReference type="RefSeq" id="WP_036431303.1">
    <property type="nucleotide sequence ID" value="NZ_JFDO01000004.1"/>
</dbReference>
<evidence type="ECO:0000313" key="3">
    <source>
        <dbReference type="EMBL" id="KEZ20618.1"/>
    </source>
</evidence>
<feature type="region of interest" description="Disordered" evidence="1">
    <location>
        <begin position="198"/>
        <end position="236"/>
    </location>
</feature>
<dbReference type="Proteomes" id="UP000028533">
    <property type="component" value="Unassembled WGS sequence"/>
</dbReference>
<feature type="transmembrane region" description="Helical" evidence="2">
    <location>
        <begin position="296"/>
        <end position="319"/>
    </location>
</feature>
<keyword evidence="2" id="KW-1133">Transmembrane helix</keyword>
<evidence type="ECO:0000256" key="1">
    <source>
        <dbReference type="SAM" id="MobiDB-lite"/>
    </source>
</evidence>
<accession>A0A084ERM6</accession>
<reference evidence="3 4" key="1">
    <citation type="submission" date="2014-02" db="EMBL/GenBank/DDBJ databases">
        <title>Genome sequence of Mycoplasma capricolum subsp. capricolum strain 14232.</title>
        <authorList>
            <person name="Sirand-Pugnet P."/>
            <person name="Breton M."/>
            <person name="Dordet-Frisoni E."/>
            <person name="Baranowski E."/>
            <person name="Barre A."/>
            <person name="Couture C."/>
            <person name="Dupuy V."/>
            <person name="Gaurivaud P."/>
            <person name="Jacob D."/>
            <person name="Lemaitre C."/>
            <person name="Manso-Silvan L."/>
            <person name="Nikolski M."/>
            <person name="Nouvel L.-X."/>
            <person name="Poumarat F."/>
            <person name="Tardy F."/>
            <person name="Thebault P."/>
            <person name="Theil S."/>
            <person name="Citti C."/>
            <person name="Thiaucourt F."/>
            <person name="Blanchard A."/>
        </authorList>
    </citation>
    <scope>NUCLEOTIDE SEQUENCE [LARGE SCALE GENOMIC DNA]</scope>
    <source>
        <strain evidence="3 4">14232</strain>
    </source>
</reference>
<comment type="caution">
    <text evidence="3">The sequence shown here is derived from an EMBL/GenBank/DDBJ whole genome shotgun (WGS) entry which is preliminary data.</text>
</comment>
<sequence>MKKTISLIFFLLIINSLITLFHLTSVQEFSIFYLNQVDKKSEYHQYNSDKTEITKLGFYKNENTQKITIRPIPYFVKKVPETLPAEIQSLYLAFAHRYERHGEVTGFEKWDTKNIEDMSYAFFENHTVDSDISFWNTDKVTNMKSMFKNAVKFNNNGKSLKNWNTNLVTSMESMFEGAEKFNQNLRSWKVEKVKDNKNFSRGSGFSNDPNKRPDWKTPEVNDPVEKKPKKETQPKEIIHPPLVKPKVNIPWTRIVTPATKYSPTLKPTPDSNKGLEIPKANVTTTNQQSKKLSIPAIVGIVVGSQVALTSLAVGAPYLIKKIKK</sequence>
<evidence type="ECO:0000313" key="4">
    <source>
        <dbReference type="Proteomes" id="UP000028533"/>
    </source>
</evidence>
<gene>
    <name evidence="3" type="ORF">MCAPa_1980</name>
</gene>
<proteinExistence type="predicted"/>
<feature type="compositionally biased region" description="Polar residues" evidence="1">
    <location>
        <begin position="199"/>
        <end position="208"/>
    </location>
</feature>
<protein>
    <submittedName>
        <fullName evidence="3">Uncharacterized protein</fullName>
    </submittedName>
</protein>
<dbReference type="AlphaFoldDB" id="A0A084ERM6"/>
<evidence type="ECO:0000256" key="2">
    <source>
        <dbReference type="SAM" id="Phobius"/>
    </source>
</evidence>
<organism evidence="3 4">
    <name type="scientific">Mycoplasma capricolum subsp. capricolum 14232</name>
    <dbReference type="NCBI Taxonomy" id="1188238"/>
    <lineage>
        <taxon>Bacteria</taxon>
        <taxon>Bacillati</taxon>
        <taxon>Mycoplasmatota</taxon>
        <taxon>Mollicutes</taxon>
        <taxon>Mycoplasmataceae</taxon>
        <taxon>Mycoplasma</taxon>
    </lineage>
</organism>